<reference evidence="2" key="1">
    <citation type="submission" date="2020-05" db="EMBL/GenBank/DDBJ databases">
        <authorList>
            <person name="Chiriac C."/>
            <person name="Salcher M."/>
            <person name="Ghai R."/>
            <person name="Kavagutti S V."/>
        </authorList>
    </citation>
    <scope>NUCLEOTIDE SEQUENCE</scope>
</reference>
<feature type="transmembrane region" description="Helical" evidence="1">
    <location>
        <begin position="122"/>
        <end position="141"/>
    </location>
</feature>
<feature type="transmembrane region" description="Helical" evidence="1">
    <location>
        <begin position="23"/>
        <end position="41"/>
    </location>
</feature>
<dbReference type="EMBL" id="CAEZYY010000001">
    <property type="protein sequence ID" value="CAB4736569.1"/>
    <property type="molecule type" value="Genomic_DNA"/>
</dbReference>
<protein>
    <submittedName>
        <fullName evidence="2">Unannotated protein</fullName>
    </submittedName>
</protein>
<proteinExistence type="predicted"/>
<dbReference type="EMBL" id="CAEZXX010000239">
    <property type="protein sequence ID" value="CAB4730954.1"/>
    <property type="molecule type" value="Genomic_DNA"/>
</dbReference>
<feature type="transmembrane region" description="Helical" evidence="1">
    <location>
        <begin position="94"/>
        <end position="115"/>
    </location>
</feature>
<feature type="transmembrane region" description="Helical" evidence="1">
    <location>
        <begin position="320"/>
        <end position="339"/>
    </location>
</feature>
<keyword evidence="1" id="KW-0472">Membrane</keyword>
<name>A0A6J6S7R6_9ZZZZ</name>
<feature type="transmembrane region" description="Helical" evidence="1">
    <location>
        <begin position="291"/>
        <end position="314"/>
    </location>
</feature>
<accession>A0A6J6S7R6</accession>
<evidence type="ECO:0000313" key="3">
    <source>
        <dbReference type="EMBL" id="CAB4736569.1"/>
    </source>
</evidence>
<keyword evidence="1" id="KW-0812">Transmembrane</keyword>
<feature type="transmembrane region" description="Helical" evidence="1">
    <location>
        <begin position="214"/>
        <end position="233"/>
    </location>
</feature>
<dbReference type="AlphaFoldDB" id="A0A6J6S7R6"/>
<sequence length="468" mass="50901">MTTEAIDRGARPWQQRSGTLDRVDAAVITVIGALTLVIGGVRATRNSFWVDEAATGVFMRSSFRGMLSLLWNKHGMGPYYACLWFWTRLGHSDWWLRGFSILGGTLAAVALYYLARLFCTRAVAVIAAGLFLCHPQFLMNLTNARDYSWLMFVAVLGVVCVMKQVESPTVARAIWCGVVNGTLLALNPLTAPLLAMEWLWGMRESSGRAARQKMFGSAVLSMLLFLPFVHGLFTEEGLDWIPGLTTTTFWSDTLDFMGGAWWASVLAAGNLALVVLFVARRLPRSASSRSVLLVAGWVVTPLALAVVSTVKPLFISRYMLHALPLLVLGAAAGFGALTVAARSAQPSLRRVASVTLAAAVVAAVLSFPYARFGAYGNIQDLRGVARVLEADQQPGDRYLFSPGWSYWLVGYYWPAPDGSVVTTIDGLAPATRVWLIDLDRAGRDAVEDGVVVSRHPLANADVVELRVG</sequence>
<feature type="transmembrane region" description="Helical" evidence="1">
    <location>
        <begin position="351"/>
        <end position="370"/>
    </location>
</feature>
<dbReference type="EMBL" id="CAFBQP010000033">
    <property type="protein sequence ID" value="CAB5061156.1"/>
    <property type="molecule type" value="Genomic_DNA"/>
</dbReference>
<evidence type="ECO:0000313" key="4">
    <source>
        <dbReference type="EMBL" id="CAB5061156.1"/>
    </source>
</evidence>
<organism evidence="2">
    <name type="scientific">freshwater metagenome</name>
    <dbReference type="NCBI Taxonomy" id="449393"/>
    <lineage>
        <taxon>unclassified sequences</taxon>
        <taxon>metagenomes</taxon>
        <taxon>ecological metagenomes</taxon>
    </lineage>
</organism>
<gene>
    <name evidence="2" type="ORF">UFOPK2602_02327</name>
    <name evidence="3" type="ORF">UFOPK2806_00077</name>
    <name evidence="4" type="ORF">UFOPK4306_01031</name>
</gene>
<evidence type="ECO:0000313" key="2">
    <source>
        <dbReference type="EMBL" id="CAB4730954.1"/>
    </source>
</evidence>
<keyword evidence="1" id="KW-1133">Transmembrane helix</keyword>
<evidence type="ECO:0000256" key="1">
    <source>
        <dbReference type="SAM" id="Phobius"/>
    </source>
</evidence>
<feature type="transmembrane region" description="Helical" evidence="1">
    <location>
        <begin position="259"/>
        <end position="279"/>
    </location>
</feature>